<name>A0ABY5GPG0_9GAMM</name>
<dbReference type="SUPFAM" id="SSF75304">
    <property type="entry name" value="Amidase signature (AS) enzymes"/>
    <property type="match status" value="1"/>
</dbReference>
<dbReference type="Proteomes" id="UP001059950">
    <property type="component" value="Chromosome"/>
</dbReference>
<accession>A0ABY5GPG0</accession>
<dbReference type="PROSITE" id="PS00571">
    <property type="entry name" value="AMIDASES"/>
    <property type="match status" value="1"/>
</dbReference>
<keyword evidence="4" id="KW-1185">Reference proteome</keyword>
<dbReference type="Gene3D" id="3.90.1300.10">
    <property type="entry name" value="Amidase signature (AS) domain"/>
    <property type="match status" value="1"/>
</dbReference>
<evidence type="ECO:0000313" key="3">
    <source>
        <dbReference type="EMBL" id="UTW01860.1"/>
    </source>
</evidence>
<feature type="domain" description="Amidase" evidence="2">
    <location>
        <begin position="29"/>
        <end position="455"/>
    </location>
</feature>
<dbReference type="PANTHER" id="PTHR11895:SF7">
    <property type="entry name" value="GLUTAMYL-TRNA(GLN) AMIDOTRANSFERASE SUBUNIT A, MITOCHONDRIAL"/>
    <property type="match status" value="1"/>
</dbReference>
<evidence type="ECO:0000313" key="4">
    <source>
        <dbReference type="Proteomes" id="UP001059950"/>
    </source>
</evidence>
<evidence type="ECO:0000259" key="2">
    <source>
        <dbReference type="Pfam" id="PF01425"/>
    </source>
</evidence>
<proteinExistence type="inferred from homology"/>
<dbReference type="Pfam" id="PF01425">
    <property type="entry name" value="Amidase"/>
    <property type="match status" value="1"/>
</dbReference>
<dbReference type="EMBL" id="CP073344">
    <property type="protein sequence ID" value="UTW01860.1"/>
    <property type="molecule type" value="Genomic_DNA"/>
</dbReference>
<reference evidence="3" key="1">
    <citation type="submission" date="2021-04" db="EMBL/GenBank/DDBJ databases">
        <title>Oceanospirillales bacteria with DddD are important DMSP degraders in coastal seawater.</title>
        <authorList>
            <person name="Liu J."/>
        </authorList>
    </citation>
    <scope>NUCLEOTIDE SEQUENCE</scope>
    <source>
        <strain evidence="3">GY6</strain>
    </source>
</reference>
<protein>
    <submittedName>
        <fullName evidence="3">Amidase</fullName>
    </submittedName>
</protein>
<comment type="similarity">
    <text evidence="1">Belongs to the amidase family.</text>
</comment>
<gene>
    <name evidence="3" type="ORF">KDX31_10825</name>
</gene>
<evidence type="ECO:0000256" key="1">
    <source>
        <dbReference type="ARBA" id="ARBA00009199"/>
    </source>
</evidence>
<dbReference type="InterPro" id="IPR020556">
    <property type="entry name" value="Amidase_CS"/>
</dbReference>
<sequence>MKDIHKLMDECDATALAGLIKQGEVKKTELLEASIERLEKVNPALNAVAEELYQSARDAEPTSGVFEGIPTLVKDLFAPVKEARMTNGSIALGEARPQLDDSVVSRLRESGIRFIGTSTAPEFGTSYTTESTRFGATHNPWHLQHSAGGSSGGAAAIVASRVVPFAHGNDGGGSLRVPASCCGVFGLKPSRGRVPSGPLVGEGWGGMGTAHAITLSVRDSAALLDIVSGADLGAPYASPTDNKPFAASLNDDPLKPLRIALIEDAGPWPVSPAALDSVRHAAKLCNTLGHHVEVVKFPVDLLSFFEAAFNIIGPNTKSYVDMLGDMRGAPVQNEELEPATRIIVREKGTISAVQYVRSIEQIHALGRQMAAFLQKFDLLLTPTVVREPPQIGELHVLDESMSLEQFIELSHSYSPYTAVFNGTGQPAMSVPLYWSNNGLPIGSHFVGRFGDEATLFKLARQLEQLQPWNQRVPPVNACMR</sequence>
<organism evidence="3 4">
    <name type="scientific">Amphritea atlantica</name>
    <dbReference type="NCBI Taxonomy" id="355243"/>
    <lineage>
        <taxon>Bacteria</taxon>
        <taxon>Pseudomonadati</taxon>
        <taxon>Pseudomonadota</taxon>
        <taxon>Gammaproteobacteria</taxon>
        <taxon>Oceanospirillales</taxon>
        <taxon>Oceanospirillaceae</taxon>
        <taxon>Amphritea</taxon>
    </lineage>
</organism>
<dbReference type="PANTHER" id="PTHR11895">
    <property type="entry name" value="TRANSAMIDASE"/>
    <property type="match status" value="1"/>
</dbReference>
<dbReference type="InterPro" id="IPR000120">
    <property type="entry name" value="Amidase"/>
</dbReference>
<dbReference type="InterPro" id="IPR023631">
    <property type="entry name" value="Amidase_dom"/>
</dbReference>
<dbReference type="InterPro" id="IPR036928">
    <property type="entry name" value="AS_sf"/>
</dbReference>